<dbReference type="EMBL" id="AP012273">
    <property type="protein sequence ID" value="BAO43877.1"/>
    <property type="molecule type" value="Genomic_DNA"/>
</dbReference>
<protein>
    <submittedName>
        <fullName evidence="1">Uncharacterized protein</fullName>
    </submittedName>
</protein>
<gene>
    <name evidence="1" type="ORF">TBH_C0947</name>
</gene>
<evidence type="ECO:0000313" key="2">
    <source>
        <dbReference type="Proteomes" id="UP000031631"/>
    </source>
</evidence>
<sequence>MYWDQLASLQDEPFMVAVRQAVGHCQWFPSVAELRRYYRDEMRRRRMNAGQVIEYKPANKETAKKHLDKLKRTIRCRTK</sequence>
<organism evidence="1 2">
    <name type="scientific">Thiolapillus brandeum</name>
    <dbReference type="NCBI Taxonomy" id="1076588"/>
    <lineage>
        <taxon>Bacteria</taxon>
        <taxon>Pseudomonadati</taxon>
        <taxon>Pseudomonadota</taxon>
        <taxon>Gammaproteobacteria</taxon>
        <taxon>Chromatiales</taxon>
        <taxon>Sedimenticolaceae</taxon>
        <taxon>Thiolapillus</taxon>
    </lineage>
</organism>
<name>A0A7U6GHU6_9GAMM</name>
<accession>A0A7U6GHU6</accession>
<evidence type="ECO:0000313" key="1">
    <source>
        <dbReference type="EMBL" id="BAO43877.1"/>
    </source>
</evidence>
<dbReference type="Proteomes" id="UP000031631">
    <property type="component" value="Chromosome"/>
</dbReference>
<proteinExistence type="predicted"/>
<reference evidence="1 2" key="1">
    <citation type="journal article" date="2014" name="PLoS ONE">
        <title>Physiological and genomic features of a novel sulfur-oxidizing gammaproteobacterium belonging to a previously uncultivated symbiotic lineage isolated from a hydrothermal vent.</title>
        <authorList>
            <person name="Nunoura T."/>
            <person name="Takaki Y."/>
            <person name="Kazama H."/>
            <person name="Kakuta J."/>
            <person name="Shimamura S."/>
            <person name="Makita H."/>
            <person name="Hirai M."/>
            <person name="Miyazaki M."/>
            <person name="Takai K."/>
        </authorList>
    </citation>
    <scope>NUCLEOTIDE SEQUENCE [LARGE SCALE GENOMIC DNA]</scope>
    <source>
        <strain evidence="1 2">Hiromi1</strain>
    </source>
</reference>
<dbReference type="KEGG" id="tbn:TBH_C0947"/>
<keyword evidence="2" id="KW-1185">Reference proteome</keyword>
<dbReference type="AlphaFoldDB" id="A0A7U6GHU6"/>